<organism evidence="1 2">
    <name type="scientific">Bradymonas sediminis</name>
    <dbReference type="NCBI Taxonomy" id="1548548"/>
    <lineage>
        <taxon>Bacteria</taxon>
        <taxon>Deltaproteobacteria</taxon>
        <taxon>Bradymonadales</taxon>
        <taxon>Bradymonadaceae</taxon>
        <taxon>Bradymonas</taxon>
    </lineage>
</organism>
<dbReference type="KEGG" id="bsed:DN745_00155"/>
<evidence type="ECO:0000313" key="1">
    <source>
        <dbReference type="EMBL" id="AWV87828.1"/>
    </source>
</evidence>
<dbReference type="EMBL" id="CP030032">
    <property type="protein sequence ID" value="AWV87828.1"/>
    <property type="molecule type" value="Genomic_DNA"/>
</dbReference>
<gene>
    <name evidence="1" type="ORF">DN745_00155</name>
</gene>
<accession>A0A2Z4FG10</accession>
<protein>
    <submittedName>
        <fullName evidence="1">Uncharacterized protein</fullName>
    </submittedName>
</protein>
<reference evidence="1 2" key="1">
    <citation type="submission" date="2018-06" db="EMBL/GenBank/DDBJ databases">
        <title>Lujinxingia sediminis gen. nov. sp. nov., a new facultative anaerobic member of the class Deltaproteobacteria, and proposal of Lujinxingaceae fam. nov.</title>
        <authorList>
            <person name="Guo L.-Y."/>
            <person name="Li C.-M."/>
            <person name="Wang S."/>
            <person name="Du Z.-J."/>
        </authorList>
    </citation>
    <scope>NUCLEOTIDE SEQUENCE [LARGE SCALE GENOMIC DNA]</scope>
    <source>
        <strain evidence="1 2">FA350</strain>
    </source>
</reference>
<evidence type="ECO:0000313" key="2">
    <source>
        <dbReference type="Proteomes" id="UP000249799"/>
    </source>
</evidence>
<name>A0A2Z4FG10_9DELT</name>
<proteinExistence type="predicted"/>
<dbReference type="RefSeq" id="WP_111331040.1">
    <property type="nucleotide sequence ID" value="NZ_CP030032.1"/>
</dbReference>
<dbReference type="OrthoDB" id="5500029at2"/>
<sequence length="317" mass="34577">MKGINSYLELVESGRDLPELRPATPIQDPVLQLLSHAHQQGHFEADGAWQLAARVSRRLEKLHNTSPPGGWARLCALCCGCGILRPERETFVPNLALDEALNLDDASLRRSLCEAFTRKLVPPASAAGLFIMLGIHPAWGLWVAHSIHNRNSQQENSATDIRSAKPGWRDTSIFEPHTAQAIEEAVFTAIAIPIAALRKLDPTKRYPIDAFARLTRAGCRFARASADAQLHDLTLLGLQPFLQNLNTPLGAHNQDFAAADLLDAVLVPAGIAQTFDDGTFCVHKDSLADVQVGELDPSAQELRLIWMLADQAGCQVA</sequence>
<keyword evidence="2" id="KW-1185">Reference proteome</keyword>
<dbReference type="Proteomes" id="UP000249799">
    <property type="component" value="Chromosome"/>
</dbReference>
<dbReference type="AlphaFoldDB" id="A0A2Z4FG10"/>